<dbReference type="OrthoDB" id="5147468at2"/>
<evidence type="ECO:0008006" key="3">
    <source>
        <dbReference type="Google" id="ProtNLM"/>
    </source>
</evidence>
<evidence type="ECO:0000313" key="1">
    <source>
        <dbReference type="EMBL" id="TKR23925.1"/>
    </source>
</evidence>
<dbReference type="EMBL" id="SZYE01000054">
    <property type="protein sequence ID" value="TKR23925.1"/>
    <property type="molecule type" value="Genomic_DNA"/>
</dbReference>
<sequence length="100" mass="10672">MSDEIQVDPYTLSLSADDWTDQGSRVRTARDRVADATTSGFTPAVAGAAASWTSAWSTVLGDVADRTEEIGTRLRDAQQAYAVTDVAAQETFESWLGGTP</sequence>
<dbReference type="AlphaFoldDB" id="A0A7Z8K1U9"/>
<organism evidence="1 2">
    <name type="scientific">Cellulomonas hominis</name>
    <dbReference type="NCBI Taxonomy" id="156981"/>
    <lineage>
        <taxon>Bacteria</taxon>
        <taxon>Bacillati</taxon>
        <taxon>Actinomycetota</taxon>
        <taxon>Actinomycetes</taxon>
        <taxon>Micrococcales</taxon>
        <taxon>Cellulomonadaceae</taxon>
        <taxon>Cellulomonas</taxon>
    </lineage>
</organism>
<reference evidence="1 2" key="1">
    <citation type="submission" date="2019-05" db="EMBL/GenBank/DDBJ databases">
        <title>Genome sequence of Cellulomonas hominis strain CS1.</title>
        <authorList>
            <person name="Belmont J."/>
            <person name="Maclea K.S."/>
        </authorList>
    </citation>
    <scope>NUCLEOTIDE SEQUENCE [LARGE SCALE GENOMIC DNA]</scope>
    <source>
        <strain evidence="1 2">CS1</strain>
    </source>
</reference>
<protein>
    <recommendedName>
        <fullName evidence="3">ESAT-6-like protein</fullName>
    </recommendedName>
</protein>
<proteinExistence type="predicted"/>
<dbReference type="RefSeq" id="WP_154729323.1">
    <property type="nucleotide sequence ID" value="NZ_SZYE01000054.1"/>
</dbReference>
<evidence type="ECO:0000313" key="2">
    <source>
        <dbReference type="Proteomes" id="UP000308121"/>
    </source>
</evidence>
<accession>A0A7Z8K1U9</accession>
<dbReference type="Proteomes" id="UP000308121">
    <property type="component" value="Unassembled WGS sequence"/>
</dbReference>
<name>A0A7Z8K1U9_9CELL</name>
<comment type="caution">
    <text evidence="1">The sequence shown here is derived from an EMBL/GenBank/DDBJ whole genome shotgun (WGS) entry which is preliminary data.</text>
</comment>
<gene>
    <name evidence="1" type="ORF">FA014_08825</name>
</gene>